<evidence type="ECO:0000313" key="3">
    <source>
        <dbReference type="Proteomes" id="UP001346149"/>
    </source>
</evidence>
<dbReference type="InterPro" id="IPR050209">
    <property type="entry name" value="Rab_GTPases_membrane_traffic"/>
</dbReference>
<dbReference type="Pfam" id="PF00071">
    <property type="entry name" value="Ras"/>
    <property type="match status" value="1"/>
</dbReference>
<dbReference type="PRINTS" id="PR00449">
    <property type="entry name" value="RASTRNSFRMNG"/>
</dbReference>
<dbReference type="GO" id="GO:0005525">
    <property type="term" value="F:GTP binding"/>
    <property type="evidence" value="ECO:0007669"/>
    <property type="project" value="InterPro"/>
</dbReference>
<comment type="caution">
    <text evidence="2">The sequence shown here is derived from an EMBL/GenBank/DDBJ whole genome shotgun (WGS) entry which is preliminary data.</text>
</comment>
<organism evidence="2 3">
    <name type="scientific">Trapa natans</name>
    <name type="common">Water chestnut</name>
    <dbReference type="NCBI Taxonomy" id="22666"/>
    <lineage>
        <taxon>Eukaryota</taxon>
        <taxon>Viridiplantae</taxon>
        <taxon>Streptophyta</taxon>
        <taxon>Embryophyta</taxon>
        <taxon>Tracheophyta</taxon>
        <taxon>Spermatophyta</taxon>
        <taxon>Magnoliopsida</taxon>
        <taxon>eudicotyledons</taxon>
        <taxon>Gunneridae</taxon>
        <taxon>Pentapetalae</taxon>
        <taxon>rosids</taxon>
        <taxon>malvids</taxon>
        <taxon>Myrtales</taxon>
        <taxon>Lythraceae</taxon>
        <taxon>Trapa</taxon>
    </lineage>
</organism>
<dbReference type="InterPro" id="IPR005225">
    <property type="entry name" value="Small_GTP-bd"/>
</dbReference>
<proteinExistence type="inferred from homology"/>
<dbReference type="Gene3D" id="3.40.50.300">
    <property type="entry name" value="P-loop containing nucleotide triphosphate hydrolases"/>
    <property type="match status" value="1"/>
</dbReference>
<evidence type="ECO:0000313" key="2">
    <source>
        <dbReference type="EMBL" id="KAK4778825.1"/>
    </source>
</evidence>
<evidence type="ECO:0000256" key="1">
    <source>
        <dbReference type="ARBA" id="ARBA00006270"/>
    </source>
</evidence>
<dbReference type="FunFam" id="3.40.50.300:FF:001447">
    <property type="entry name" value="Ras-related protein Rab-1B"/>
    <property type="match status" value="1"/>
</dbReference>
<keyword evidence="3" id="KW-1185">Reference proteome</keyword>
<dbReference type="SMART" id="SM00175">
    <property type="entry name" value="RAB"/>
    <property type="match status" value="1"/>
</dbReference>
<dbReference type="GO" id="GO:0003924">
    <property type="term" value="F:GTPase activity"/>
    <property type="evidence" value="ECO:0007669"/>
    <property type="project" value="InterPro"/>
</dbReference>
<dbReference type="NCBIfam" id="TIGR00231">
    <property type="entry name" value="small_GTP"/>
    <property type="match status" value="1"/>
</dbReference>
<dbReference type="Proteomes" id="UP001346149">
    <property type="component" value="Unassembled WGS sequence"/>
</dbReference>
<dbReference type="InterPro" id="IPR001806">
    <property type="entry name" value="Small_GTPase"/>
</dbReference>
<dbReference type="SUPFAM" id="SSF52540">
    <property type="entry name" value="P-loop containing nucleoside triphosphate hydrolases"/>
    <property type="match status" value="1"/>
</dbReference>
<reference evidence="2 3" key="1">
    <citation type="journal article" date="2023" name="Hortic Res">
        <title>Pangenome of water caltrop reveals structural variations and asymmetric subgenome divergence after allopolyploidization.</title>
        <authorList>
            <person name="Zhang X."/>
            <person name="Chen Y."/>
            <person name="Wang L."/>
            <person name="Yuan Y."/>
            <person name="Fang M."/>
            <person name="Shi L."/>
            <person name="Lu R."/>
            <person name="Comes H.P."/>
            <person name="Ma Y."/>
            <person name="Chen Y."/>
            <person name="Huang G."/>
            <person name="Zhou Y."/>
            <person name="Zheng Z."/>
            <person name="Qiu Y."/>
        </authorList>
    </citation>
    <scope>NUCLEOTIDE SEQUENCE [LARGE SCALE GENOMIC DNA]</scope>
    <source>
        <strain evidence="2">F231</strain>
    </source>
</reference>
<accession>A0AAN7LBV8</accession>
<dbReference type="PROSITE" id="PS51419">
    <property type="entry name" value="RAB"/>
    <property type="match status" value="1"/>
</dbReference>
<name>A0AAN7LBV8_TRANT</name>
<gene>
    <name evidence="2" type="ORF">SAY86_006353</name>
</gene>
<dbReference type="EMBL" id="JAXQNO010000017">
    <property type="protein sequence ID" value="KAK4778825.1"/>
    <property type="molecule type" value="Genomic_DNA"/>
</dbReference>
<dbReference type="AlphaFoldDB" id="A0AAN7LBV8"/>
<comment type="similarity">
    <text evidence="1">Belongs to the small GTPase superfamily. Rab family.</text>
</comment>
<dbReference type="PANTHER" id="PTHR47979">
    <property type="entry name" value="DRAB11-RELATED"/>
    <property type="match status" value="1"/>
</dbReference>
<sequence length="129" mass="14934">MGRGEEDEDEDEEEGEDESLFKIVMIGDSAVCKSNLLSRFARDEFDLNAKVTIGVEFQTQGVEIDGKEVKAQIWDTVGQERFYDISRRSTFDSVRRSTFDSVRRSTFDSVRRWLQELNSQTRPLFCAFT</sequence>
<protein>
    <submittedName>
        <fullName evidence="2">Uncharacterized protein</fullName>
    </submittedName>
</protein>
<dbReference type="InterPro" id="IPR027417">
    <property type="entry name" value="P-loop_NTPase"/>
</dbReference>
<dbReference type="SMART" id="SM00174">
    <property type="entry name" value="RHO"/>
    <property type="match status" value="1"/>
</dbReference>